<dbReference type="RefSeq" id="WP_212991668.1">
    <property type="nucleotide sequence ID" value="NZ_BAABEA010000037.1"/>
</dbReference>
<keyword evidence="2" id="KW-0472">Membrane</keyword>
<keyword evidence="2" id="KW-1133">Transmembrane helix</keyword>
<organism evidence="3 4">
    <name type="scientific">Actinoplanes auranticolor</name>
    <dbReference type="NCBI Taxonomy" id="47988"/>
    <lineage>
        <taxon>Bacteria</taxon>
        <taxon>Bacillati</taxon>
        <taxon>Actinomycetota</taxon>
        <taxon>Actinomycetes</taxon>
        <taxon>Micromonosporales</taxon>
        <taxon>Micromonosporaceae</taxon>
        <taxon>Actinoplanes</taxon>
    </lineage>
</organism>
<sequence>MLVLTRRWWFWGWLVAGLLVWAGLPHNGAAGMVWTGHALLAGGCAVAAVIAFLFAMSLWRTAGPVYGALLMVMAVAALGLVAYDDRRDIDFRATAETTASSTCMEVPYGSSVEGGTSSSYGYRCISHPQGSGADLRTSFALQDQCKRSREVAPAAAFPQPCTETTLTVNTTRWEMYGLNPQAQSVWASALGMVAGLLAGASSATWSRFRRRRTDSGATSQTIADEPDMGHATLQRPGNLRAGAGAGTWTRSSNSIIAPAPSPVPDTHFAGHDVNVALVPEPIPRWRRWLRVGGIVWPAGAGLGWTLLFVNVATPSELVAGSLPLSGLLVGASAAAVIGMVRWIRIRHGWLKAVALAAILLAEMVMAMAIVKPSVGGLLNLILPGAALGAVTELVWITIWGAARLGAIIWEVATGTTRDRSAAGRWAWGISCLAVAVVGGDTAHRAGFAQVWLPDLDHAPSGRKKVAMATGQLTAAVKIRFSTWFELLQDSANRLLRGNRAVGAAAALASTGMAVDQIAAASGVTGRVVAAVLAAGMLAASTTKLAQVTFTSRGKSRS</sequence>
<feature type="transmembrane region" description="Helical" evidence="2">
    <location>
        <begin position="7"/>
        <end position="24"/>
    </location>
</feature>
<feature type="transmembrane region" description="Helical" evidence="2">
    <location>
        <begin position="185"/>
        <end position="205"/>
    </location>
</feature>
<keyword evidence="4" id="KW-1185">Reference proteome</keyword>
<feature type="transmembrane region" description="Helical" evidence="2">
    <location>
        <begin position="352"/>
        <end position="370"/>
    </location>
</feature>
<gene>
    <name evidence="3" type="ORF">Aau02nite_57410</name>
</gene>
<evidence type="ECO:0000313" key="3">
    <source>
        <dbReference type="EMBL" id="GIM73734.1"/>
    </source>
</evidence>
<dbReference type="EMBL" id="BOQL01000046">
    <property type="protein sequence ID" value="GIM73734.1"/>
    <property type="molecule type" value="Genomic_DNA"/>
</dbReference>
<feature type="region of interest" description="Disordered" evidence="1">
    <location>
        <begin position="210"/>
        <end position="236"/>
    </location>
</feature>
<feature type="transmembrane region" description="Helical" evidence="2">
    <location>
        <begin position="318"/>
        <end position="340"/>
    </location>
</feature>
<reference evidence="3" key="1">
    <citation type="submission" date="2021-03" db="EMBL/GenBank/DDBJ databases">
        <title>Whole genome shotgun sequence of Actinoplanes auranticolor NBRC 12245.</title>
        <authorList>
            <person name="Komaki H."/>
            <person name="Tamura T."/>
        </authorList>
    </citation>
    <scope>NUCLEOTIDE SEQUENCE</scope>
    <source>
        <strain evidence="3">NBRC 12245</strain>
    </source>
</reference>
<feature type="transmembrane region" description="Helical" evidence="2">
    <location>
        <begin position="36"/>
        <end position="58"/>
    </location>
</feature>
<dbReference type="Proteomes" id="UP000681340">
    <property type="component" value="Unassembled WGS sequence"/>
</dbReference>
<protein>
    <submittedName>
        <fullName evidence="3">Uncharacterized protein</fullName>
    </submittedName>
</protein>
<feature type="transmembrane region" description="Helical" evidence="2">
    <location>
        <begin position="65"/>
        <end position="83"/>
    </location>
</feature>
<evidence type="ECO:0000256" key="2">
    <source>
        <dbReference type="SAM" id="Phobius"/>
    </source>
</evidence>
<evidence type="ECO:0000256" key="1">
    <source>
        <dbReference type="SAM" id="MobiDB-lite"/>
    </source>
</evidence>
<feature type="transmembrane region" description="Helical" evidence="2">
    <location>
        <begin position="376"/>
        <end position="398"/>
    </location>
</feature>
<evidence type="ECO:0000313" key="4">
    <source>
        <dbReference type="Proteomes" id="UP000681340"/>
    </source>
</evidence>
<dbReference type="AlphaFoldDB" id="A0A919VPE0"/>
<name>A0A919VPE0_9ACTN</name>
<comment type="caution">
    <text evidence="3">The sequence shown here is derived from an EMBL/GenBank/DDBJ whole genome shotgun (WGS) entry which is preliminary data.</text>
</comment>
<proteinExistence type="predicted"/>
<accession>A0A919VPE0</accession>
<feature type="transmembrane region" description="Helical" evidence="2">
    <location>
        <begin position="294"/>
        <end position="312"/>
    </location>
</feature>
<keyword evidence="2" id="KW-0812">Transmembrane</keyword>